<evidence type="ECO:0000313" key="2">
    <source>
        <dbReference type="EMBL" id="GAH26585.1"/>
    </source>
</evidence>
<evidence type="ECO:0000259" key="1">
    <source>
        <dbReference type="SMART" id="SM00984"/>
    </source>
</evidence>
<feature type="domain" description="UDP-glucose/GDP-mannose dehydrogenase C-terminal" evidence="1">
    <location>
        <begin position="33"/>
        <end position="132"/>
    </location>
</feature>
<dbReference type="PANTHER" id="PTHR43491:SF1">
    <property type="entry name" value="UDP-N-ACETYL-D-MANNOSAMINE DEHYDROGENASE"/>
    <property type="match status" value="1"/>
</dbReference>
<reference evidence="2" key="1">
    <citation type="journal article" date="2014" name="Front. Microbiol.">
        <title>High frequency of phylogenetically diverse reductive dehalogenase-homologous genes in deep subseafloor sedimentary metagenomes.</title>
        <authorList>
            <person name="Kawai M."/>
            <person name="Futagami T."/>
            <person name="Toyoda A."/>
            <person name="Takaki Y."/>
            <person name="Nishi S."/>
            <person name="Hori S."/>
            <person name="Arai W."/>
            <person name="Tsubouchi T."/>
            <person name="Morono Y."/>
            <person name="Uchiyama I."/>
            <person name="Ito T."/>
            <person name="Fujiyama A."/>
            <person name="Inagaki F."/>
            <person name="Takami H."/>
        </authorList>
    </citation>
    <scope>NUCLEOTIDE SEQUENCE</scope>
    <source>
        <strain evidence="2">Expedition CK06-06</strain>
    </source>
</reference>
<dbReference type="Gene3D" id="3.40.50.720">
    <property type="entry name" value="NAD(P)-binding Rossmann-like Domain"/>
    <property type="match status" value="1"/>
</dbReference>
<dbReference type="GO" id="GO:0016616">
    <property type="term" value="F:oxidoreductase activity, acting on the CH-OH group of donors, NAD or NADP as acceptor"/>
    <property type="evidence" value="ECO:0007669"/>
    <property type="project" value="InterPro"/>
</dbReference>
<proteinExistence type="predicted"/>
<dbReference type="PANTHER" id="PTHR43491">
    <property type="entry name" value="UDP-N-ACETYL-D-MANNOSAMINE DEHYDROGENASE"/>
    <property type="match status" value="1"/>
</dbReference>
<dbReference type="Pfam" id="PF03720">
    <property type="entry name" value="UDPG_MGDP_dh_C"/>
    <property type="match status" value="1"/>
</dbReference>
<sequence>MTIEAIQINDKMPLHTFDLIKNELGSIKGKKFVMCGASYLSDIADLRNTPTKVLYTKIKEHGGTCHISDPFINDFEGVFDKNDIYTGSDFKDYDVIIFTVRYDSYLNLNPIKFVKSIKRGALIVDTFDILNDEKIKYFLKEKINVIGVGKGHIKNMKDEIS</sequence>
<gene>
    <name evidence="2" type="ORF">S03H2_09797</name>
</gene>
<organism evidence="2">
    <name type="scientific">marine sediment metagenome</name>
    <dbReference type="NCBI Taxonomy" id="412755"/>
    <lineage>
        <taxon>unclassified sequences</taxon>
        <taxon>metagenomes</taxon>
        <taxon>ecological metagenomes</taxon>
    </lineage>
</organism>
<dbReference type="EMBL" id="BARU01005091">
    <property type="protein sequence ID" value="GAH26585.1"/>
    <property type="molecule type" value="Genomic_DNA"/>
</dbReference>
<accession>X1F203</accession>
<dbReference type="InterPro" id="IPR036220">
    <property type="entry name" value="UDP-Glc/GDP-Man_DH_C_sf"/>
</dbReference>
<dbReference type="AlphaFoldDB" id="X1F203"/>
<dbReference type="SMART" id="SM00984">
    <property type="entry name" value="UDPG_MGDP_dh_C"/>
    <property type="match status" value="1"/>
</dbReference>
<name>X1F203_9ZZZZ</name>
<dbReference type="SUPFAM" id="SSF52413">
    <property type="entry name" value="UDP-glucose/GDP-mannose dehydrogenase C-terminal domain"/>
    <property type="match status" value="1"/>
</dbReference>
<protein>
    <recommendedName>
        <fullName evidence="1">UDP-glucose/GDP-mannose dehydrogenase C-terminal domain-containing protein</fullName>
    </recommendedName>
</protein>
<comment type="caution">
    <text evidence="2">The sequence shown here is derived from an EMBL/GenBank/DDBJ whole genome shotgun (WGS) entry which is preliminary data.</text>
</comment>
<dbReference type="GO" id="GO:0051287">
    <property type="term" value="F:NAD binding"/>
    <property type="evidence" value="ECO:0007669"/>
    <property type="project" value="InterPro"/>
</dbReference>
<dbReference type="GO" id="GO:0016628">
    <property type="term" value="F:oxidoreductase activity, acting on the CH-CH group of donors, NAD or NADP as acceptor"/>
    <property type="evidence" value="ECO:0007669"/>
    <property type="project" value="InterPro"/>
</dbReference>
<dbReference type="InterPro" id="IPR014027">
    <property type="entry name" value="UDP-Glc/GDP-Man_DH_C"/>
</dbReference>
<dbReference type="GO" id="GO:0000271">
    <property type="term" value="P:polysaccharide biosynthetic process"/>
    <property type="evidence" value="ECO:0007669"/>
    <property type="project" value="InterPro"/>
</dbReference>
<dbReference type="InterPro" id="IPR028359">
    <property type="entry name" value="UDP_ManNAc/GlcNAc_DH"/>
</dbReference>